<feature type="domain" description="Anamorsin N-terminal" evidence="12">
    <location>
        <begin position="9"/>
        <end position="166"/>
    </location>
</feature>
<dbReference type="Gene3D" id="3.40.50.150">
    <property type="entry name" value="Vaccinia Virus protein VP39"/>
    <property type="match status" value="1"/>
</dbReference>
<evidence type="ECO:0000313" key="13">
    <source>
        <dbReference type="EMBL" id="KAL3860697.1"/>
    </source>
</evidence>
<keyword evidence="7 10" id="KW-0408">Iron</keyword>
<comment type="subunit">
    <text evidence="10">Monomer.</text>
</comment>
<comment type="caution">
    <text evidence="10">Lacks conserved residue(s) required for the propagation of feature annotation.</text>
</comment>
<evidence type="ECO:0000256" key="2">
    <source>
        <dbReference type="ARBA" id="ARBA00008169"/>
    </source>
</evidence>
<dbReference type="EMBL" id="JBJQND010000012">
    <property type="protein sequence ID" value="KAL3860697.1"/>
    <property type="molecule type" value="Genomic_DNA"/>
</dbReference>
<feature type="binding site" evidence="10">
    <location>
        <position position="291"/>
    </location>
    <ligand>
        <name>[4Fe-4S] cluster</name>
        <dbReference type="ChEBI" id="CHEBI:49883"/>
    </ligand>
</feature>
<feature type="region of interest" description="Fe-S binding site B" evidence="10">
    <location>
        <begin position="277"/>
        <end position="291"/>
    </location>
</feature>
<evidence type="ECO:0000256" key="5">
    <source>
        <dbReference type="ARBA" id="ARBA00022714"/>
    </source>
</evidence>
<name>A0ABD3VGM0_SINWO</name>
<keyword evidence="6 10" id="KW-0479">Metal-binding</keyword>
<dbReference type="GO" id="GO:0051539">
    <property type="term" value="F:4 iron, 4 sulfur cluster binding"/>
    <property type="evidence" value="ECO:0007669"/>
    <property type="project" value="UniProtKB-KW"/>
</dbReference>
<reference evidence="13 14" key="1">
    <citation type="submission" date="2024-11" db="EMBL/GenBank/DDBJ databases">
        <title>Chromosome-level genome assembly of the freshwater bivalve Anodonta woodiana.</title>
        <authorList>
            <person name="Chen X."/>
        </authorList>
    </citation>
    <scope>NUCLEOTIDE SEQUENCE [LARGE SCALE GENOMIC DNA]</scope>
    <source>
        <strain evidence="13">MN2024</strain>
        <tissue evidence="13">Gills</tissue>
    </source>
</reference>
<dbReference type="Proteomes" id="UP001634394">
    <property type="component" value="Unassembled WGS sequence"/>
</dbReference>
<keyword evidence="9 10" id="KW-0496">Mitochondrion</keyword>
<comment type="domain">
    <text evidence="10">The twin Cx2C motifs are involved in the recognition by the mitochondrial MIA40-ERV1 disulfide relay system. The formation of 2 disulfide bonds in the Cx2C motifs through dithiol/disulfide exchange reactions effectively traps the protein in the mitochondrial intermembrane space.</text>
</comment>
<dbReference type="GO" id="GO:0051537">
    <property type="term" value="F:2 iron, 2 sulfur cluster binding"/>
    <property type="evidence" value="ECO:0007669"/>
    <property type="project" value="UniProtKB-UniRule"/>
</dbReference>
<dbReference type="GO" id="GO:0046872">
    <property type="term" value="F:metal ion binding"/>
    <property type="evidence" value="ECO:0007669"/>
    <property type="project" value="UniProtKB-KW"/>
</dbReference>
<comment type="cofactor">
    <cofactor evidence="1 10">
        <name>[4Fe-4S] cluster</name>
        <dbReference type="ChEBI" id="CHEBI:49883"/>
    </cofactor>
</comment>
<dbReference type="InterPro" id="IPR007785">
    <property type="entry name" value="Anamorsin"/>
</dbReference>
<evidence type="ECO:0000256" key="9">
    <source>
        <dbReference type="ARBA" id="ARBA00023128"/>
    </source>
</evidence>
<dbReference type="PANTHER" id="PTHR13273">
    <property type="entry name" value="ANAMORSIN"/>
    <property type="match status" value="1"/>
</dbReference>
<dbReference type="GO" id="GO:0016226">
    <property type="term" value="P:iron-sulfur cluster assembly"/>
    <property type="evidence" value="ECO:0007669"/>
    <property type="project" value="UniProtKB-UniRule"/>
</dbReference>
<comment type="domain">
    <text evidence="10">The C-terminal domain binds 2 Fe-S clusters but is otherwise mostly in an intrinsically disordered conformation.</text>
</comment>
<dbReference type="SUPFAM" id="SSF53335">
    <property type="entry name" value="S-adenosyl-L-methionine-dependent methyltransferases"/>
    <property type="match status" value="1"/>
</dbReference>
<comment type="cofactor">
    <cofactor evidence="10">
        <name>[2Fe-2S] cluster</name>
        <dbReference type="ChEBI" id="CHEBI:190135"/>
    </cofactor>
</comment>
<evidence type="ECO:0000256" key="4">
    <source>
        <dbReference type="ARBA" id="ARBA00022490"/>
    </source>
</evidence>
<dbReference type="FunFam" id="3.40.50.150:FF:000085">
    <property type="entry name" value="Anamorsin homolog"/>
    <property type="match status" value="1"/>
</dbReference>
<dbReference type="InterPro" id="IPR029063">
    <property type="entry name" value="SAM-dependent_MTases_sf"/>
</dbReference>
<feature type="binding site" evidence="10">
    <location>
        <position position="277"/>
    </location>
    <ligand>
        <name>[4Fe-4S] cluster</name>
        <dbReference type="ChEBI" id="CHEBI:49883"/>
    </ligand>
</feature>
<gene>
    <name evidence="13" type="ORF">ACJMK2_010788</name>
</gene>
<comment type="similarity">
    <text evidence="2 10">Belongs to the anamorsin family.</text>
</comment>
<dbReference type="HAMAP" id="MF_03115">
    <property type="entry name" value="Anamorsin"/>
    <property type="match status" value="1"/>
</dbReference>
<feature type="binding site" evidence="10">
    <location>
        <position position="235"/>
    </location>
    <ligand>
        <name>[2Fe-2S] cluster</name>
        <dbReference type="ChEBI" id="CHEBI:190135"/>
    </ligand>
</feature>
<feature type="domain" description="Anamorsin C-terminal" evidence="11">
    <location>
        <begin position="271"/>
        <end position="306"/>
    </location>
</feature>
<feature type="short sequence motif" description="Cx2C motif 2" evidence="10">
    <location>
        <begin position="288"/>
        <end position="291"/>
    </location>
</feature>
<keyword evidence="4 10" id="KW-0963">Cytoplasm</keyword>
<comment type="caution">
    <text evidence="13">The sequence shown here is derived from an EMBL/GenBank/DDBJ whole genome shotgun (WGS) entry which is preliminary data.</text>
</comment>
<comment type="domain">
    <text evidence="10">The N-terminal domain has structural similarity with S-adenosyl-L-methionine-dependent methyltransferases, but does not bind S-adenosyl-L-methionine. It is required for correct assembly of the 2 Fe-S clusters.</text>
</comment>
<keyword evidence="5 10" id="KW-0001">2Fe-2S</keyword>
<comment type="function">
    <text evidence="10">Component of the cytosolic iron-sulfur (Fe-S) protein assembly (CIA) machinery. Required for the maturation of extramitochondrial Fe-S proteins. Part of an electron transfer chain functioning in an early step of cytosolic Fe-S biogenesis, facilitating the de novo assembly of a [4Fe-4S] cluster on the cytosolic Fe-S scaffold complex. Electrons are transferred from NADPH via a FAD- and FMN-containing diflavin oxidoreductase. Together with the diflavin oxidoreductase, also required for the assembly of the diferric tyrosyl radical cofactor of ribonucleotide reductase (RNR), probably by providing electrons for reduction during radical cofactor maturation in the catalytic small subunit.</text>
</comment>
<proteinExistence type="inferred from homology"/>
<dbReference type="Pfam" id="PF05093">
    <property type="entry name" value="CIAPIN1"/>
    <property type="match status" value="2"/>
</dbReference>
<evidence type="ECO:0000259" key="11">
    <source>
        <dbReference type="Pfam" id="PF05093"/>
    </source>
</evidence>
<dbReference type="Pfam" id="PF20922">
    <property type="entry name" value="Anamorsin_N"/>
    <property type="match status" value="1"/>
</dbReference>
<organism evidence="13 14">
    <name type="scientific">Sinanodonta woodiana</name>
    <name type="common">Chinese pond mussel</name>
    <name type="synonym">Anodonta woodiana</name>
    <dbReference type="NCBI Taxonomy" id="1069815"/>
    <lineage>
        <taxon>Eukaryota</taxon>
        <taxon>Metazoa</taxon>
        <taxon>Spiralia</taxon>
        <taxon>Lophotrochozoa</taxon>
        <taxon>Mollusca</taxon>
        <taxon>Bivalvia</taxon>
        <taxon>Autobranchia</taxon>
        <taxon>Heteroconchia</taxon>
        <taxon>Palaeoheterodonta</taxon>
        <taxon>Unionida</taxon>
        <taxon>Unionoidea</taxon>
        <taxon>Unionidae</taxon>
        <taxon>Unioninae</taxon>
        <taxon>Sinanodonta</taxon>
    </lineage>
</organism>
<feature type="domain" description="Anamorsin C-terminal" evidence="11">
    <location>
        <begin position="234"/>
        <end position="269"/>
    </location>
</feature>
<dbReference type="GO" id="GO:0005758">
    <property type="term" value="C:mitochondrial intermembrane space"/>
    <property type="evidence" value="ECO:0007669"/>
    <property type="project" value="UniProtKB-SubCell"/>
</dbReference>
<dbReference type="InterPro" id="IPR049011">
    <property type="entry name" value="Anamorsin_N_metazoan"/>
</dbReference>
<dbReference type="PANTHER" id="PTHR13273:SF14">
    <property type="entry name" value="ANAMORSIN"/>
    <property type="match status" value="1"/>
</dbReference>
<protein>
    <recommendedName>
        <fullName evidence="10">Anamorsin homolog</fullName>
    </recommendedName>
    <alternativeName>
        <fullName evidence="10">Fe-S cluster assembly protein DRE2 homolog</fullName>
    </alternativeName>
</protein>
<dbReference type="InterPro" id="IPR046408">
    <property type="entry name" value="CIAPIN1"/>
</dbReference>
<feature type="binding site" evidence="10">
    <location>
        <position position="251"/>
    </location>
    <ligand>
        <name>[2Fe-2S] cluster</name>
        <dbReference type="ChEBI" id="CHEBI:190135"/>
    </ligand>
</feature>
<evidence type="ECO:0000256" key="10">
    <source>
        <dbReference type="HAMAP-Rule" id="MF_03115"/>
    </source>
</evidence>
<keyword evidence="14" id="KW-1185">Reference proteome</keyword>
<evidence type="ECO:0000256" key="3">
    <source>
        <dbReference type="ARBA" id="ARBA00022485"/>
    </source>
</evidence>
<evidence type="ECO:0000256" key="6">
    <source>
        <dbReference type="ARBA" id="ARBA00022723"/>
    </source>
</evidence>
<comment type="subcellular location">
    <subcellularLocation>
        <location evidence="10">Cytoplasm</location>
    </subcellularLocation>
    <subcellularLocation>
        <location evidence="10">Mitochondrion intermembrane space</location>
    </subcellularLocation>
</comment>
<feature type="short sequence motif" description="Cx2C motif 1" evidence="10">
    <location>
        <begin position="277"/>
        <end position="280"/>
    </location>
</feature>
<keyword evidence="3 10" id="KW-0004">4Fe-4S</keyword>
<feature type="binding site" evidence="10">
    <location>
        <position position="248"/>
    </location>
    <ligand>
        <name>[2Fe-2S] cluster</name>
        <dbReference type="ChEBI" id="CHEBI:190135"/>
    </ligand>
</feature>
<evidence type="ECO:0000259" key="12">
    <source>
        <dbReference type="Pfam" id="PF20922"/>
    </source>
</evidence>
<keyword evidence="8 10" id="KW-0411">Iron-sulfur</keyword>
<dbReference type="GO" id="GO:0009055">
    <property type="term" value="F:electron transfer activity"/>
    <property type="evidence" value="ECO:0007669"/>
    <property type="project" value="UniProtKB-UniRule"/>
</dbReference>
<dbReference type="AlphaFoldDB" id="A0ABD3VGM0"/>
<evidence type="ECO:0000256" key="7">
    <source>
        <dbReference type="ARBA" id="ARBA00023004"/>
    </source>
</evidence>
<evidence type="ECO:0000256" key="1">
    <source>
        <dbReference type="ARBA" id="ARBA00001966"/>
    </source>
</evidence>
<sequence>MDRIQVEAGQRVLLIWSGDASMDTTQSAVQQLTQKVTENGKVQMEHIDRLALANHPNSSFDLAISGILQPSPTVHNTDVLGEICRILKPNGKIILGEHVTETSSDDSKLKTAEKLEATLKISGFINVTKPQVLSLSDDVKKSLQVTGDNIQLVQVSANKPSYEIGSTAQLKISFGKKTPDSSGQSKPKVDENVAKVWTLSAEDIMDEEVELVNDDDLLEEEDLKKPDLNSLRASCGTALEGTKKRKACKNCTCGLAEELEAETPKTQPKEKTVTSACGNCYLGDAFRCSSCPYIGMPAFKSGEKVILSGQQLQADR</sequence>
<evidence type="ECO:0000256" key="8">
    <source>
        <dbReference type="ARBA" id="ARBA00023014"/>
    </source>
</evidence>
<accession>A0ABD3VGM0</accession>
<feature type="binding site" evidence="10">
    <location>
        <position position="280"/>
    </location>
    <ligand>
        <name>[4Fe-4S] cluster</name>
        <dbReference type="ChEBI" id="CHEBI:49883"/>
    </ligand>
</feature>
<evidence type="ECO:0000313" key="14">
    <source>
        <dbReference type="Proteomes" id="UP001634394"/>
    </source>
</evidence>
<feature type="binding site" evidence="10">
    <location>
        <position position="253"/>
    </location>
    <ligand>
        <name>[2Fe-2S] cluster</name>
        <dbReference type="ChEBI" id="CHEBI:190135"/>
    </ligand>
</feature>
<feature type="binding site" evidence="10">
    <location>
        <position position="288"/>
    </location>
    <ligand>
        <name>[4Fe-4S] cluster</name>
        <dbReference type="ChEBI" id="CHEBI:49883"/>
    </ligand>
</feature>